<dbReference type="InterPro" id="IPR014710">
    <property type="entry name" value="RmlC-like_jellyroll"/>
</dbReference>
<name>A0A285I6G0_9GAMM</name>
<evidence type="ECO:0000259" key="3">
    <source>
        <dbReference type="PROSITE" id="PS51371"/>
    </source>
</evidence>
<proteinExistence type="predicted"/>
<dbReference type="Gene3D" id="2.60.120.10">
    <property type="entry name" value="Jelly Rolls"/>
    <property type="match status" value="1"/>
</dbReference>
<dbReference type="EMBL" id="OBEB01000001">
    <property type="protein sequence ID" value="SNY43427.1"/>
    <property type="molecule type" value="Genomic_DNA"/>
</dbReference>
<accession>A0A285I6G0</accession>
<dbReference type="InterPro" id="IPR005105">
    <property type="entry name" value="GlnD_Uridyltrans_N"/>
</dbReference>
<keyword evidence="5" id="KW-1185">Reference proteome</keyword>
<dbReference type="InterPro" id="IPR051257">
    <property type="entry name" value="Diverse_CBS-Domain"/>
</dbReference>
<dbReference type="PANTHER" id="PTHR43080">
    <property type="entry name" value="CBS DOMAIN-CONTAINING PROTEIN CBSX3, MITOCHONDRIAL"/>
    <property type="match status" value="1"/>
</dbReference>
<dbReference type="RefSeq" id="WP_097109834.1">
    <property type="nucleotide sequence ID" value="NZ_OBEB01000001.1"/>
</dbReference>
<protein>
    <submittedName>
        <fullName evidence="4">Cyclic nucleotide-binding protein</fullName>
    </submittedName>
</protein>
<dbReference type="InterPro" id="IPR018490">
    <property type="entry name" value="cNMP-bd_dom_sf"/>
</dbReference>
<organism evidence="4 5">
    <name type="scientific">Arsukibacterium tuosuense</name>
    <dbReference type="NCBI Taxonomy" id="1323745"/>
    <lineage>
        <taxon>Bacteria</taxon>
        <taxon>Pseudomonadati</taxon>
        <taxon>Pseudomonadota</taxon>
        <taxon>Gammaproteobacteria</taxon>
        <taxon>Chromatiales</taxon>
        <taxon>Chromatiaceae</taxon>
        <taxon>Arsukibacterium</taxon>
    </lineage>
</organism>
<feature type="domain" description="CBS" evidence="3">
    <location>
        <begin position="148"/>
        <end position="205"/>
    </location>
</feature>
<gene>
    <name evidence="4" type="ORF">SAMN06297280_0586</name>
</gene>
<sequence length="608" mass="67996">MEVAEVTTFLAGTTPFDQLDHAQLASLAGNISVYYCQNGETVQLSAERLMIVRTGIFALYSDQQTLLTKLEEGDFYGYQLLLTGLSDDDKLLCEEDGLVYWLSADAFHQLRYQYKNIDIFFQRLFSRRLHQYKAQQQNSRFTLKISDIVQARKIAISGEHSVQQAAALMTEKRVSSLLVEQEERLVGIITDRDLRSRVLAADLPAQTPVKQVMTAKPHTIDKHAYLFEAVQLMSRHNVHHLPVLDKQQSYSMITATDIIRSQQDHPVYLIGEIHRQTSVDGLEHCASQVSSLALTLGKQQVPAHEAGHIITTITDALTQRLIALAQHELGPPPCVFSWLAFGSQGRMDQSLNADQDNALLLEKEPVGEVAEYFAALADFVCQGLARCGIILCPGNIMASNSALRLSLKGWSGQFAKWVTSPTPDALLKSSIFFDLRVIEGSKGLFNALQQDILAKTTDNALFLYHLAQTALQRTAPLSFLRNFILEHDGKQKKGLDLKKRGISLITDIVRVYALSAGISEINTRQRLVQLANQGVMDSKDTQNLSDAFDVLAQLRWDKHQHDLTQGHDVSNLLDPNVLSGLQRHQLKDSLTVINDAQSSLKHRFCRDL</sequence>
<dbReference type="InterPro" id="IPR046342">
    <property type="entry name" value="CBS_dom_sf"/>
</dbReference>
<dbReference type="Pfam" id="PF03445">
    <property type="entry name" value="DUF294"/>
    <property type="match status" value="1"/>
</dbReference>
<dbReference type="SUPFAM" id="SSF51206">
    <property type="entry name" value="cAMP-binding domain-like"/>
    <property type="match status" value="1"/>
</dbReference>
<feature type="domain" description="CBS" evidence="3">
    <location>
        <begin position="213"/>
        <end position="269"/>
    </location>
</feature>
<dbReference type="AlphaFoldDB" id="A0A285I6G0"/>
<dbReference type="SUPFAM" id="SSF54631">
    <property type="entry name" value="CBS-domain pair"/>
    <property type="match status" value="1"/>
</dbReference>
<dbReference type="OrthoDB" id="9808528at2"/>
<dbReference type="SMART" id="SM00116">
    <property type="entry name" value="CBS"/>
    <property type="match status" value="2"/>
</dbReference>
<reference evidence="5" key="1">
    <citation type="submission" date="2017-09" db="EMBL/GenBank/DDBJ databases">
        <authorList>
            <person name="Varghese N."/>
            <person name="Submissions S."/>
        </authorList>
    </citation>
    <scope>NUCLEOTIDE SEQUENCE [LARGE SCALE GENOMIC DNA]</scope>
    <source>
        <strain evidence="5">CGMCC 1.12461</strain>
    </source>
</reference>
<dbReference type="GO" id="GO:0008773">
    <property type="term" value="F:[protein-PII] uridylyltransferase activity"/>
    <property type="evidence" value="ECO:0007669"/>
    <property type="project" value="InterPro"/>
</dbReference>
<dbReference type="PROSITE" id="PS51371">
    <property type="entry name" value="CBS"/>
    <property type="match status" value="2"/>
</dbReference>
<evidence type="ECO:0000313" key="5">
    <source>
        <dbReference type="Proteomes" id="UP000219353"/>
    </source>
</evidence>
<dbReference type="InterPro" id="IPR000644">
    <property type="entry name" value="CBS_dom"/>
</dbReference>
<evidence type="ECO:0000256" key="2">
    <source>
        <dbReference type="PROSITE-ProRule" id="PRU00703"/>
    </source>
</evidence>
<evidence type="ECO:0000256" key="1">
    <source>
        <dbReference type="ARBA" id="ARBA00023122"/>
    </source>
</evidence>
<dbReference type="InterPro" id="IPR018821">
    <property type="entry name" value="DUF294_put_nucleoTrafse_sb-bd"/>
</dbReference>
<dbReference type="PANTHER" id="PTHR43080:SF2">
    <property type="entry name" value="CBS DOMAIN-CONTAINING PROTEIN"/>
    <property type="match status" value="1"/>
</dbReference>
<evidence type="ECO:0000313" key="4">
    <source>
        <dbReference type="EMBL" id="SNY43427.1"/>
    </source>
</evidence>
<keyword evidence="1 2" id="KW-0129">CBS domain</keyword>
<dbReference type="Pfam" id="PF00571">
    <property type="entry name" value="CBS"/>
    <property type="match status" value="2"/>
</dbReference>
<dbReference type="Pfam" id="PF10335">
    <property type="entry name" value="DUF294_C"/>
    <property type="match status" value="1"/>
</dbReference>
<dbReference type="Gene3D" id="3.10.580.10">
    <property type="entry name" value="CBS-domain"/>
    <property type="match status" value="1"/>
</dbReference>
<dbReference type="CDD" id="cd04587">
    <property type="entry name" value="CBS_pair_CAP-ED_NT_Pol-beta-like_DUF294_assoc"/>
    <property type="match status" value="1"/>
</dbReference>
<dbReference type="CDD" id="cd05401">
    <property type="entry name" value="NT_GlnE_GlnD_like"/>
    <property type="match status" value="1"/>
</dbReference>
<dbReference type="Proteomes" id="UP000219353">
    <property type="component" value="Unassembled WGS sequence"/>
</dbReference>